<dbReference type="InterPro" id="IPR019700">
    <property type="entry name" value="Sigma-G_inhibitor_Gin"/>
</dbReference>
<comment type="caution">
    <text evidence="1">The sequence shown here is derived from an EMBL/GenBank/DDBJ whole genome shotgun (WGS) entry which is preliminary data.</text>
</comment>
<dbReference type="EMBL" id="BMHB01000007">
    <property type="protein sequence ID" value="GGI18337.1"/>
    <property type="molecule type" value="Genomic_DNA"/>
</dbReference>
<accession>A0A8J3F2F7</accession>
<evidence type="ECO:0000313" key="2">
    <source>
        <dbReference type="Proteomes" id="UP000626244"/>
    </source>
</evidence>
<protein>
    <recommendedName>
        <fullName evidence="3">Inhibitor of sigma-G Gin</fullName>
    </recommendedName>
</protein>
<organism evidence="1 2">
    <name type="scientific">Gottfriedia solisilvae</name>
    <dbReference type="NCBI Taxonomy" id="1516104"/>
    <lineage>
        <taxon>Bacteria</taxon>
        <taxon>Bacillati</taxon>
        <taxon>Bacillota</taxon>
        <taxon>Bacilli</taxon>
        <taxon>Bacillales</taxon>
        <taxon>Bacillaceae</taxon>
        <taxon>Gottfriedia</taxon>
    </lineage>
</organism>
<name>A0A8J3F2F7_9BACI</name>
<gene>
    <name evidence="1" type="ORF">GCM10007380_42410</name>
</gene>
<reference evidence="2" key="1">
    <citation type="journal article" date="2019" name="Int. J. Syst. Evol. Microbiol.">
        <title>The Global Catalogue of Microorganisms (GCM) 10K type strain sequencing project: providing services to taxonomists for standard genome sequencing and annotation.</title>
        <authorList>
            <consortium name="The Broad Institute Genomics Platform"/>
            <consortium name="The Broad Institute Genome Sequencing Center for Infectious Disease"/>
            <person name="Wu L."/>
            <person name="Ma J."/>
        </authorList>
    </citation>
    <scope>NUCLEOTIDE SEQUENCE [LARGE SCALE GENOMIC DNA]</scope>
    <source>
        <strain evidence="2">CGMCC 1.14993</strain>
    </source>
</reference>
<dbReference type="RefSeq" id="WP_088003991.1">
    <property type="nucleotide sequence ID" value="NZ_BMHB01000007.1"/>
</dbReference>
<keyword evidence="2" id="KW-1185">Reference proteome</keyword>
<dbReference type="Proteomes" id="UP000626244">
    <property type="component" value="Unassembled WGS sequence"/>
</dbReference>
<proteinExistence type="predicted"/>
<evidence type="ECO:0008006" key="3">
    <source>
        <dbReference type="Google" id="ProtNLM"/>
    </source>
</evidence>
<dbReference type="AlphaFoldDB" id="A0A8J3F2F7"/>
<sequence>MSTILKCVICEEKKENGIQVIHAFICDECEKEIVTTETNAPTYNTFVEKLKSINTRIEEIVN</sequence>
<dbReference type="OrthoDB" id="2886653at2"/>
<dbReference type="Pfam" id="PF10764">
    <property type="entry name" value="Gin"/>
    <property type="match status" value="1"/>
</dbReference>
<evidence type="ECO:0000313" key="1">
    <source>
        <dbReference type="EMBL" id="GGI18337.1"/>
    </source>
</evidence>